<proteinExistence type="predicted"/>
<sequence>MNSTIAPPYPQAPGRTYLCRSSSTIASFATALSSLTPTEDDTELSWLSSDVPPVPTPDPSPTLLLYSPPPESHKDTQDIDSFIIRAFNADDIEYGPKTLEDFLRGNNAVQSAINFYRYVQMKTFPLLLSVLKNTLSMAFYGYILIWCVELRDSWRKLQLEDLETREGWIIWLSLVNGSYWIMTLYRFIRGISRLHGAPIEKHTFLDVGEAFDPFMPGKADASDYFLLSSVAVTIHVSCAIGIALWVKDWMAGGPGTGNPQKDIIVGWLYFALLMGHLLKTLICSTVHLRYGARWDKAPSRDPRSLTPGDDDDHLLPWYELDTHGLYQPYDNHVQGHYSTQEAHHHGHNAYEDHIHGFGSTHDVHYQGHNDIWEGIPRGRSRSYSVSGDSLSSHFSMGTMATQNTIDMTPYATWRWVGKLKIYLTDPSLYLF</sequence>
<gene>
    <name evidence="3" type="ORF">QBC32DRAFT_378165</name>
</gene>
<accession>A0AAN6NPH0</accession>
<feature type="transmembrane region" description="Helical" evidence="2">
    <location>
        <begin position="266"/>
        <end position="290"/>
    </location>
</feature>
<evidence type="ECO:0000256" key="2">
    <source>
        <dbReference type="SAM" id="Phobius"/>
    </source>
</evidence>
<keyword evidence="2" id="KW-1133">Transmembrane helix</keyword>
<dbReference type="EMBL" id="MU859207">
    <property type="protein sequence ID" value="KAK3949612.1"/>
    <property type="molecule type" value="Genomic_DNA"/>
</dbReference>
<name>A0AAN6NPH0_9PEZI</name>
<keyword evidence="2" id="KW-0812">Transmembrane</keyword>
<protein>
    <submittedName>
        <fullName evidence="3">Uncharacterized protein</fullName>
    </submittedName>
</protein>
<keyword evidence="4" id="KW-1185">Reference proteome</keyword>
<feature type="transmembrane region" description="Helical" evidence="2">
    <location>
        <begin position="126"/>
        <end position="148"/>
    </location>
</feature>
<feature type="transmembrane region" description="Helical" evidence="2">
    <location>
        <begin position="224"/>
        <end position="246"/>
    </location>
</feature>
<reference evidence="3" key="2">
    <citation type="submission" date="2023-06" db="EMBL/GenBank/DDBJ databases">
        <authorList>
            <consortium name="Lawrence Berkeley National Laboratory"/>
            <person name="Mondo S.J."/>
            <person name="Hensen N."/>
            <person name="Bonometti L."/>
            <person name="Westerberg I."/>
            <person name="Brannstrom I.O."/>
            <person name="Guillou S."/>
            <person name="Cros-Aarteil S."/>
            <person name="Calhoun S."/>
            <person name="Haridas S."/>
            <person name="Kuo A."/>
            <person name="Pangilinan J."/>
            <person name="Riley R."/>
            <person name="Labutti K."/>
            <person name="Andreopoulos B."/>
            <person name="Lipzen A."/>
            <person name="Chen C."/>
            <person name="Yanf M."/>
            <person name="Daum C."/>
            <person name="Ng V."/>
            <person name="Clum A."/>
            <person name="Steindorff A."/>
            <person name="Ohm R."/>
            <person name="Martin F."/>
            <person name="Silar P."/>
            <person name="Natvig D."/>
            <person name="Lalanne C."/>
            <person name="Gautier V."/>
            <person name="Ament-Velasquez S.L."/>
            <person name="Kruys A."/>
            <person name="Hutchinson M.I."/>
            <person name="Powell A.J."/>
            <person name="Barry K."/>
            <person name="Miller A.N."/>
            <person name="Grigoriev I.V."/>
            <person name="Debuchy R."/>
            <person name="Gladieux P."/>
            <person name="Thoren M.H."/>
            <person name="Johannesson H."/>
        </authorList>
    </citation>
    <scope>NUCLEOTIDE SEQUENCE</scope>
    <source>
        <strain evidence="3">CBS 626.80</strain>
    </source>
</reference>
<evidence type="ECO:0000256" key="1">
    <source>
        <dbReference type="SAM" id="MobiDB-lite"/>
    </source>
</evidence>
<evidence type="ECO:0000313" key="3">
    <source>
        <dbReference type="EMBL" id="KAK3949612.1"/>
    </source>
</evidence>
<keyword evidence="2" id="KW-0472">Membrane</keyword>
<dbReference type="Proteomes" id="UP001303222">
    <property type="component" value="Unassembled WGS sequence"/>
</dbReference>
<feature type="region of interest" description="Disordered" evidence="1">
    <location>
        <begin position="44"/>
        <end position="75"/>
    </location>
</feature>
<organism evidence="3 4">
    <name type="scientific">Pseudoneurospora amorphoporcata</name>
    <dbReference type="NCBI Taxonomy" id="241081"/>
    <lineage>
        <taxon>Eukaryota</taxon>
        <taxon>Fungi</taxon>
        <taxon>Dikarya</taxon>
        <taxon>Ascomycota</taxon>
        <taxon>Pezizomycotina</taxon>
        <taxon>Sordariomycetes</taxon>
        <taxon>Sordariomycetidae</taxon>
        <taxon>Sordariales</taxon>
        <taxon>Sordariaceae</taxon>
        <taxon>Pseudoneurospora</taxon>
    </lineage>
</organism>
<evidence type="ECO:0000313" key="4">
    <source>
        <dbReference type="Proteomes" id="UP001303222"/>
    </source>
</evidence>
<comment type="caution">
    <text evidence="3">The sequence shown here is derived from an EMBL/GenBank/DDBJ whole genome shotgun (WGS) entry which is preliminary data.</text>
</comment>
<feature type="transmembrane region" description="Helical" evidence="2">
    <location>
        <begin position="168"/>
        <end position="188"/>
    </location>
</feature>
<dbReference type="AlphaFoldDB" id="A0AAN6NPH0"/>
<reference evidence="3" key="1">
    <citation type="journal article" date="2023" name="Mol. Phylogenet. Evol.">
        <title>Genome-scale phylogeny and comparative genomics of the fungal order Sordariales.</title>
        <authorList>
            <person name="Hensen N."/>
            <person name="Bonometti L."/>
            <person name="Westerberg I."/>
            <person name="Brannstrom I.O."/>
            <person name="Guillou S."/>
            <person name="Cros-Aarteil S."/>
            <person name="Calhoun S."/>
            <person name="Haridas S."/>
            <person name="Kuo A."/>
            <person name="Mondo S."/>
            <person name="Pangilinan J."/>
            <person name="Riley R."/>
            <person name="LaButti K."/>
            <person name="Andreopoulos B."/>
            <person name="Lipzen A."/>
            <person name="Chen C."/>
            <person name="Yan M."/>
            <person name="Daum C."/>
            <person name="Ng V."/>
            <person name="Clum A."/>
            <person name="Steindorff A."/>
            <person name="Ohm R.A."/>
            <person name="Martin F."/>
            <person name="Silar P."/>
            <person name="Natvig D.O."/>
            <person name="Lalanne C."/>
            <person name="Gautier V."/>
            <person name="Ament-Velasquez S.L."/>
            <person name="Kruys A."/>
            <person name="Hutchinson M.I."/>
            <person name="Powell A.J."/>
            <person name="Barry K."/>
            <person name="Miller A.N."/>
            <person name="Grigoriev I.V."/>
            <person name="Debuchy R."/>
            <person name="Gladieux P."/>
            <person name="Hiltunen Thoren M."/>
            <person name="Johannesson H."/>
        </authorList>
    </citation>
    <scope>NUCLEOTIDE SEQUENCE</scope>
    <source>
        <strain evidence="3">CBS 626.80</strain>
    </source>
</reference>